<proteinExistence type="predicted"/>
<dbReference type="InterPro" id="IPR056671">
    <property type="entry name" value="DUF7769"/>
</dbReference>
<feature type="region of interest" description="Disordered" evidence="1">
    <location>
        <begin position="111"/>
        <end position="135"/>
    </location>
</feature>
<keyword evidence="4" id="KW-1185">Reference proteome</keyword>
<accession>A0A811QED1</accession>
<dbReference type="Proteomes" id="UP000604825">
    <property type="component" value="Unassembled WGS sequence"/>
</dbReference>
<dbReference type="PANTHER" id="PTHR33889">
    <property type="entry name" value="OS04G0681850 PROTEIN"/>
    <property type="match status" value="1"/>
</dbReference>
<reference evidence="3" key="1">
    <citation type="submission" date="2020-10" db="EMBL/GenBank/DDBJ databases">
        <authorList>
            <person name="Han B."/>
            <person name="Lu T."/>
            <person name="Zhao Q."/>
            <person name="Huang X."/>
            <person name="Zhao Y."/>
        </authorList>
    </citation>
    <scope>NUCLEOTIDE SEQUENCE</scope>
</reference>
<sequence length="166" mass="19259">MSLQQDQLYEDEAHLQDQHGHLLPDLNENPVYEQENEIAHLQEDQLYEDEAHLHVQPVHLDHNERLGLHVIDLNVAGSEGEQEHHKGMMEDMHDYGVYADAVDIVFDEEELEGSDVEEDHHANENNAHQSRNLTEAERQQIYATLLERSDHGRLKRKATTIVAQMF</sequence>
<feature type="domain" description="DUF7769" evidence="2">
    <location>
        <begin position="133"/>
        <end position="166"/>
    </location>
</feature>
<evidence type="ECO:0000313" key="4">
    <source>
        <dbReference type="Proteomes" id="UP000604825"/>
    </source>
</evidence>
<evidence type="ECO:0000313" key="3">
    <source>
        <dbReference type="EMBL" id="CAD6256718.1"/>
    </source>
</evidence>
<dbReference type="Pfam" id="PF24964">
    <property type="entry name" value="DUF7769"/>
    <property type="match status" value="1"/>
</dbReference>
<dbReference type="EMBL" id="CAJGYO010000010">
    <property type="protein sequence ID" value="CAD6256718.1"/>
    <property type="molecule type" value="Genomic_DNA"/>
</dbReference>
<comment type="caution">
    <text evidence="3">The sequence shown here is derived from an EMBL/GenBank/DDBJ whole genome shotgun (WGS) entry which is preliminary data.</text>
</comment>
<feature type="compositionally biased region" description="Polar residues" evidence="1">
    <location>
        <begin position="124"/>
        <end position="133"/>
    </location>
</feature>
<dbReference type="AlphaFoldDB" id="A0A811QED1"/>
<evidence type="ECO:0000259" key="2">
    <source>
        <dbReference type="Pfam" id="PF24964"/>
    </source>
</evidence>
<protein>
    <recommendedName>
        <fullName evidence="2">DUF7769 domain-containing protein</fullName>
    </recommendedName>
</protein>
<gene>
    <name evidence="3" type="ORF">NCGR_LOCUS40221</name>
</gene>
<evidence type="ECO:0000256" key="1">
    <source>
        <dbReference type="SAM" id="MobiDB-lite"/>
    </source>
</evidence>
<name>A0A811QED1_9POAL</name>
<dbReference type="PANTHER" id="PTHR33889:SF1">
    <property type="entry name" value="OS03G0834800 PROTEIN"/>
    <property type="match status" value="1"/>
</dbReference>
<dbReference type="OrthoDB" id="718770at2759"/>
<organism evidence="3 4">
    <name type="scientific">Miscanthus lutarioriparius</name>
    <dbReference type="NCBI Taxonomy" id="422564"/>
    <lineage>
        <taxon>Eukaryota</taxon>
        <taxon>Viridiplantae</taxon>
        <taxon>Streptophyta</taxon>
        <taxon>Embryophyta</taxon>
        <taxon>Tracheophyta</taxon>
        <taxon>Spermatophyta</taxon>
        <taxon>Magnoliopsida</taxon>
        <taxon>Liliopsida</taxon>
        <taxon>Poales</taxon>
        <taxon>Poaceae</taxon>
        <taxon>PACMAD clade</taxon>
        <taxon>Panicoideae</taxon>
        <taxon>Andropogonodae</taxon>
        <taxon>Andropogoneae</taxon>
        <taxon>Saccharinae</taxon>
        <taxon>Miscanthus</taxon>
    </lineage>
</organism>